<accession>A0ABV5WQV4</accession>
<dbReference type="RefSeq" id="WP_137643722.1">
    <property type="nucleotide sequence ID" value="NZ_BJEA01000024.1"/>
</dbReference>
<comment type="caution">
    <text evidence="1">The sequence shown here is derived from an EMBL/GenBank/DDBJ whole genome shotgun (WGS) entry which is preliminary data.</text>
</comment>
<evidence type="ECO:0000313" key="2">
    <source>
        <dbReference type="Proteomes" id="UP001589691"/>
    </source>
</evidence>
<dbReference type="Proteomes" id="UP001589691">
    <property type="component" value="Unassembled WGS sequence"/>
</dbReference>
<name>A0ABV5WQV4_9LACO</name>
<sequence length="105" mass="12771">MELWYKQACKDLEQFRRYQWIFNDPEIDVNSKQWKREIAACRHVQNGIERMSDPQQTNLLRYEFGLNGSRELAQQALNLKKSQYYAVRKKAIRNWVTQIIKMMDK</sequence>
<organism evidence="1 2">
    <name type="scientific">Lactiplantibacillus modestisalitolerans</name>
    <dbReference type="NCBI Taxonomy" id="1457219"/>
    <lineage>
        <taxon>Bacteria</taxon>
        <taxon>Bacillati</taxon>
        <taxon>Bacillota</taxon>
        <taxon>Bacilli</taxon>
        <taxon>Lactobacillales</taxon>
        <taxon>Lactobacillaceae</taxon>
        <taxon>Lactiplantibacillus</taxon>
    </lineage>
</organism>
<dbReference type="EMBL" id="JBHLZY010000004">
    <property type="protein sequence ID" value="MFB9768530.1"/>
    <property type="molecule type" value="Genomic_DNA"/>
</dbReference>
<keyword evidence="2" id="KW-1185">Reference proteome</keyword>
<proteinExistence type="predicted"/>
<evidence type="ECO:0000313" key="1">
    <source>
        <dbReference type="EMBL" id="MFB9768530.1"/>
    </source>
</evidence>
<reference evidence="1 2" key="1">
    <citation type="submission" date="2024-09" db="EMBL/GenBank/DDBJ databases">
        <authorList>
            <person name="Sun Q."/>
            <person name="Mori K."/>
        </authorList>
    </citation>
    <scope>NUCLEOTIDE SEQUENCE [LARGE SCALE GENOMIC DNA]</scope>
    <source>
        <strain evidence="1 2">TBRC 4576</strain>
    </source>
</reference>
<gene>
    <name evidence="1" type="ORF">ACFFLI_01430</name>
</gene>
<protein>
    <submittedName>
        <fullName evidence="1">Uncharacterized protein</fullName>
    </submittedName>
</protein>